<feature type="non-terminal residue" evidence="1">
    <location>
        <position position="94"/>
    </location>
</feature>
<dbReference type="EMBL" id="NJHN03000123">
    <property type="protein sequence ID" value="KAH9413087.1"/>
    <property type="molecule type" value="Genomic_DNA"/>
</dbReference>
<reference evidence="1 2" key="2">
    <citation type="journal article" date="2022" name="Mol. Biol. Evol.">
        <title>Comparative Genomics Reveals Insights into the Divergent Evolution of Astigmatic Mites and Household Pest Adaptations.</title>
        <authorList>
            <person name="Xiong Q."/>
            <person name="Wan A.T."/>
            <person name="Liu X."/>
            <person name="Fung C.S."/>
            <person name="Xiao X."/>
            <person name="Malainual N."/>
            <person name="Hou J."/>
            <person name="Wang L."/>
            <person name="Wang M."/>
            <person name="Yang K.Y."/>
            <person name="Cui Y."/>
            <person name="Leung E.L."/>
            <person name="Nong W."/>
            <person name="Shin S.K."/>
            <person name="Au S.W."/>
            <person name="Jeong K.Y."/>
            <person name="Chew F.T."/>
            <person name="Hui J.H."/>
            <person name="Leung T.F."/>
            <person name="Tungtrongchitr A."/>
            <person name="Zhong N."/>
            <person name="Liu Z."/>
            <person name="Tsui S.K."/>
        </authorList>
    </citation>
    <scope>NUCLEOTIDE SEQUENCE [LARGE SCALE GENOMIC DNA]</scope>
    <source>
        <strain evidence="1">Derp</strain>
    </source>
</reference>
<sequence length="94" mass="11248">YITLFFSITQNECCVYSFIQLLHFNAFIYNTLFGMGKCNKIKVSHVMQNDIILNEMQKKKNSIQNKYEIQMEVIYSNKNYFLDFLRASELQLQI</sequence>
<accession>A0ABQ8IS75</accession>
<feature type="non-terminal residue" evidence="1">
    <location>
        <position position="1"/>
    </location>
</feature>
<evidence type="ECO:0000313" key="2">
    <source>
        <dbReference type="Proteomes" id="UP000887458"/>
    </source>
</evidence>
<gene>
    <name evidence="1" type="ORF">DERP_006773</name>
</gene>
<evidence type="ECO:0000313" key="1">
    <source>
        <dbReference type="EMBL" id="KAH9413087.1"/>
    </source>
</evidence>
<comment type="caution">
    <text evidence="1">The sequence shown here is derived from an EMBL/GenBank/DDBJ whole genome shotgun (WGS) entry which is preliminary data.</text>
</comment>
<protein>
    <submittedName>
        <fullName evidence="1">Uncharacterized protein</fullName>
    </submittedName>
</protein>
<reference evidence="1 2" key="1">
    <citation type="journal article" date="2018" name="J. Allergy Clin. Immunol.">
        <title>High-quality assembly of Dermatophagoides pteronyssinus genome and transcriptome reveals a wide range of novel allergens.</title>
        <authorList>
            <person name="Liu X.Y."/>
            <person name="Yang K.Y."/>
            <person name="Wang M.Q."/>
            <person name="Kwok J.S."/>
            <person name="Zeng X."/>
            <person name="Yang Z."/>
            <person name="Xiao X.J."/>
            <person name="Lau C.P."/>
            <person name="Li Y."/>
            <person name="Huang Z.M."/>
            <person name="Ba J.G."/>
            <person name="Yim A.K."/>
            <person name="Ouyang C.Y."/>
            <person name="Ngai S.M."/>
            <person name="Chan T.F."/>
            <person name="Leung E.L."/>
            <person name="Liu L."/>
            <person name="Liu Z.G."/>
            <person name="Tsui S.K."/>
        </authorList>
    </citation>
    <scope>NUCLEOTIDE SEQUENCE [LARGE SCALE GENOMIC DNA]</scope>
    <source>
        <strain evidence="1">Derp</strain>
    </source>
</reference>
<dbReference type="Proteomes" id="UP000887458">
    <property type="component" value="Unassembled WGS sequence"/>
</dbReference>
<proteinExistence type="predicted"/>
<organism evidence="1 2">
    <name type="scientific">Dermatophagoides pteronyssinus</name>
    <name type="common">European house dust mite</name>
    <dbReference type="NCBI Taxonomy" id="6956"/>
    <lineage>
        <taxon>Eukaryota</taxon>
        <taxon>Metazoa</taxon>
        <taxon>Ecdysozoa</taxon>
        <taxon>Arthropoda</taxon>
        <taxon>Chelicerata</taxon>
        <taxon>Arachnida</taxon>
        <taxon>Acari</taxon>
        <taxon>Acariformes</taxon>
        <taxon>Sarcoptiformes</taxon>
        <taxon>Astigmata</taxon>
        <taxon>Psoroptidia</taxon>
        <taxon>Analgoidea</taxon>
        <taxon>Pyroglyphidae</taxon>
        <taxon>Dermatophagoidinae</taxon>
        <taxon>Dermatophagoides</taxon>
    </lineage>
</organism>
<keyword evidence="2" id="KW-1185">Reference proteome</keyword>
<name>A0ABQ8IS75_DERPT</name>